<dbReference type="GeneID" id="54454460"/>
<dbReference type="RefSeq" id="XP_033581353.1">
    <property type="nucleotide sequence ID" value="XM_033713567.1"/>
</dbReference>
<evidence type="ECO:0000313" key="2">
    <source>
        <dbReference type="Proteomes" id="UP000504636"/>
    </source>
</evidence>
<keyword evidence="2" id="KW-1185">Reference proteome</keyword>
<name>A0A6A6Z101_9PEZI</name>
<evidence type="ECO:0000313" key="3">
    <source>
        <dbReference type="RefSeq" id="XP_033581353.1"/>
    </source>
</evidence>
<organism evidence="1">
    <name type="scientific">Mytilinidion resinicola</name>
    <dbReference type="NCBI Taxonomy" id="574789"/>
    <lineage>
        <taxon>Eukaryota</taxon>
        <taxon>Fungi</taxon>
        <taxon>Dikarya</taxon>
        <taxon>Ascomycota</taxon>
        <taxon>Pezizomycotina</taxon>
        <taxon>Dothideomycetes</taxon>
        <taxon>Pleosporomycetidae</taxon>
        <taxon>Mytilinidiales</taxon>
        <taxon>Mytilinidiaceae</taxon>
        <taxon>Mytilinidion</taxon>
    </lineage>
</organism>
<gene>
    <name evidence="1 3" type="ORF">BDZ99DRAFT_236096</name>
</gene>
<dbReference type="SUPFAM" id="SSF50978">
    <property type="entry name" value="WD40 repeat-like"/>
    <property type="match status" value="1"/>
</dbReference>
<dbReference type="EMBL" id="MU003695">
    <property type="protein sequence ID" value="KAF2814389.1"/>
    <property type="molecule type" value="Genomic_DNA"/>
</dbReference>
<dbReference type="OrthoDB" id="538223at2759"/>
<sequence>MTRAHCSGFQLKCSSCPCQAHLLLCFSEQRLRSRHAAPVQLHPKRCHQGFAGVGVQGQLAELLQSVSYIGLIPYYTKTVKIWDASRSACLQTLDGHSRIIISMARPAPATALLTQAVTEALSCFHRMSRIIIRSPQHSHSSGWSMSSSVP</sequence>
<dbReference type="Proteomes" id="UP000504636">
    <property type="component" value="Unplaced"/>
</dbReference>
<reference evidence="3" key="2">
    <citation type="submission" date="2020-04" db="EMBL/GenBank/DDBJ databases">
        <authorList>
            <consortium name="NCBI Genome Project"/>
        </authorList>
    </citation>
    <scope>NUCLEOTIDE SEQUENCE</scope>
    <source>
        <strain evidence="3">CBS 304.34</strain>
    </source>
</reference>
<reference evidence="1 3" key="1">
    <citation type="journal article" date="2020" name="Stud. Mycol.">
        <title>101 Dothideomycetes genomes: a test case for predicting lifestyles and emergence of pathogens.</title>
        <authorList>
            <person name="Haridas S."/>
            <person name="Albert R."/>
            <person name="Binder M."/>
            <person name="Bloem J."/>
            <person name="Labutti K."/>
            <person name="Salamov A."/>
            <person name="Andreopoulos B."/>
            <person name="Baker S."/>
            <person name="Barry K."/>
            <person name="Bills G."/>
            <person name="Bluhm B."/>
            <person name="Cannon C."/>
            <person name="Castanera R."/>
            <person name="Culley D."/>
            <person name="Daum C."/>
            <person name="Ezra D."/>
            <person name="Gonzalez J."/>
            <person name="Henrissat B."/>
            <person name="Kuo A."/>
            <person name="Liang C."/>
            <person name="Lipzen A."/>
            <person name="Lutzoni F."/>
            <person name="Magnuson J."/>
            <person name="Mondo S."/>
            <person name="Nolan M."/>
            <person name="Ohm R."/>
            <person name="Pangilinan J."/>
            <person name="Park H.-J."/>
            <person name="Ramirez L."/>
            <person name="Alfaro M."/>
            <person name="Sun H."/>
            <person name="Tritt A."/>
            <person name="Yoshinaga Y."/>
            <person name="Zwiers L.-H."/>
            <person name="Turgeon B."/>
            <person name="Goodwin S."/>
            <person name="Spatafora J."/>
            <person name="Crous P."/>
            <person name="Grigoriev I."/>
        </authorList>
    </citation>
    <scope>NUCLEOTIDE SEQUENCE</scope>
    <source>
        <strain evidence="1 3">CBS 304.34</strain>
    </source>
</reference>
<proteinExistence type="predicted"/>
<accession>A0A6A6Z101</accession>
<dbReference type="InterPro" id="IPR036322">
    <property type="entry name" value="WD40_repeat_dom_sf"/>
</dbReference>
<protein>
    <submittedName>
        <fullName evidence="1 3">Uncharacterized protein</fullName>
    </submittedName>
</protein>
<reference evidence="3" key="3">
    <citation type="submission" date="2025-04" db="UniProtKB">
        <authorList>
            <consortium name="RefSeq"/>
        </authorList>
    </citation>
    <scope>IDENTIFICATION</scope>
    <source>
        <strain evidence="3">CBS 304.34</strain>
    </source>
</reference>
<dbReference type="AlphaFoldDB" id="A0A6A6Z101"/>
<evidence type="ECO:0000313" key="1">
    <source>
        <dbReference type="EMBL" id="KAF2814389.1"/>
    </source>
</evidence>